<dbReference type="EMBL" id="CP001619">
    <property type="protein sequence ID" value="ACT93627.1"/>
    <property type="molecule type" value="Genomic_DNA"/>
</dbReference>
<feature type="signal peptide" evidence="1">
    <location>
        <begin position="1"/>
        <end position="19"/>
    </location>
</feature>
<accession>C6W0M1</accession>
<evidence type="ECO:0000313" key="4">
    <source>
        <dbReference type="Proteomes" id="UP000002011"/>
    </source>
</evidence>
<evidence type="ECO:0000313" key="3">
    <source>
        <dbReference type="EMBL" id="ACT93627.1"/>
    </source>
</evidence>
<dbReference type="InterPro" id="IPR026444">
    <property type="entry name" value="Secre_tail"/>
</dbReference>
<keyword evidence="1" id="KW-0732">Signal</keyword>
<dbReference type="KEGG" id="dfe:Dfer_2409"/>
<dbReference type="eggNOG" id="COG1404">
    <property type="taxonomic scope" value="Bacteria"/>
</dbReference>
<evidence type="ECO:0000259" key="2">
    <source>
        <dbReference type="Pfam" id="PF18962"/>
    </source>
</evidence>
<dbReference type="HOGENOM" id="CLU_825704_0_0_10"/>
<dbReference type="AlphaFoldDB" id="C6W0M1"/>
<organism evidence="3 4">
    <name type="scientific">Dyadobacter fermentans (strain ATCC 700827 / DSM 18053 / CIP 107007 / KCTC 52180 / NS114)</name>
    <dbReference type="NCBI Taxonomy" id="471854"/>
    <lineage>
        <taxon>Bacteria</taxon>
        <taxon>Pseudomonadati</taxon>
        <taxon>Bacteroidota</taxon>
        <taxon>Cytophagia</taxon>
        <taxon>Cytophagales</taxon>
        <taxon>Spirosomataceae</taxon>
        <taxon>Dyadobacter</taxon>
    </lineage>
</organism>
<dbReference type="InterPro" id="IPR013783">
    <property type="entry name" value="Ig-like_fold"/>
</dbReference>
<feature type="chain" id="PRO_5002970896" description="Secretion system C-terminal sorting domain-containing protein" evidence="1">
    <location>
        <begin position="20"/>
        <end position="336"/>
    </location>
</feature>
<name>C6W0M1_DYAFD</name>
<dbReference type="Pfam" id="PF18962">
    <property type="entry name" value="Por_Secre_tail"/>
    <property type="match status" value="1"/>
</dbReference>
<dbReference type="Proteomes" id="UP000002011">
    <property type="component" value="Chromosome"/>
</dbReference>
<feature type="domain" description="Secretion system C-terminal sorting" evidence="2">
    <location>
        <begin position="263"/>
        <end position="326"/>
    </location>
</feature>
<evidence type="ECO:0000256" key="1">
    <source>
        <dbReference type="SAM" id="SignalP"/>
    </source>
</evidence>
<keyword evidence="4" id="KW-1185">Reference proteome</keyword>
<dbReference type="STRING" id="471854.Dfer_2409"/>
<protein>
    <recommendedName>
        <fullName evidence="2">Secretion system C-terminal sorting domain-containing protein</fullName>
    </recommendedName>
</protein>
<proteinExistence type="predicted"/>
<dbReference type="NCBIfam" id="TIGR04183">
    <property type="entry name" value="Por_Secre_tail"/>
    <property type="match status" value="1"/>
</dbReference>
<sequence length="336" mass="36914">MWFSVIALTVLLMPQLVRAQNAGINIQPAQPSIMEGAQGFLDVTICAQDVVADAVPAGVLRPLISFPDNLTILEVTNLDGSAPTAELEIQKLENDPVQGHNVRVLYLPQLPNFTCYTFRIRVQGNAIGTGLITANLAYTTPLSNNPNDDNSTTTIPVVVNLPVKLTKFEAVKQEGNASLTWATSEETNSDRFEVQRSADGKAWATIETVQSAGESTTIRTYEAVDRSPMNGENLYRLKMIDNDGSTAFSSVKGLRFEIASAMVYPNPVVDFLHLSDKNWEKVSEVSIHDNTGRRMYFSGNEPESKIDVRPFTPGIYTVRIKNADGSENRYSVAVVR</sequence>
<reference evidence="3 4" key="1">
    <citation type="journal article" date="2009" name="Stand. Genomic Sci.">
        <title>Complete genome sequence of Dyadobacter fermentans type strain (NS114).</title>
        <authorList>
            <person name="Lang E."/>
            <person name="Lapidus A."/>
            <person name="Chertkov O."/>
            <person name="Brettin T."/>
            <person name="Detter J.C."/>
            <person name="Han C."/>
            <person name="Copeland A."/>
            <person name="Glavina Del Rio T."/>
            <person name="Nolan M."/>
            <person name="Chen F."/>
            <person name="Lucas S."/>
            <person name="Tice H."/>
            <person name="Cheng J.F."/>
            <person name="Land M."/>
            <person name="Hauser L."/>
            <person name="Chang Y.J."/>
            <person name="Jeffries C.D."/>
            <person name="Kopitz M."/>
            <person name="Bruce D."/>
            <person name="Goodwin L."/>
            <person name="Pitluck S."/>
            <person name="Ovchinnikova G."/>
            <person name="Pati A."/>
            <person name="Ivanova N."/>
            <person name="Mavrommatis K."/>
            <person name="Chen A."/>
            <person name="Palaniappan K."/>
            <person name="Chain P."/>
            <person name="Bristow J."/>
            <person name="Eisen J.A."/>
            <person name="Markowitz V."/>
            <person name="Hugenholtz P."/>
            <person name="Goker M."/>
            <person name="Rohde M."/>
            <person name="Kyrpides N.C."/>
            <person name="Klenk H.P."/>
        </authorList>
    </citation>
    <scope>NUCLEOTIDE SEQUENCE [LARGE SCALE GENOMIC DNA]</scope>
    <source>
        <strain evidence="4">ATCC 700827 / DSM 18053 / CIP 107007 / KCTC 52180 / NS114</strain>
    </source>
</reference>
<gene>
    <name evidence="3" type="ordered locus">Dfer_2409</name>
</gene>
<dbReference type="Gene3D" id="2.60.40.10">
    <property type="entry name" value="Immunoglobulins"/>
    <property type="match status" value="1"/>
</dbReference>